<feature type="coiled-coil region" evidence="1">
    <location>
        <begin position="66"/>
        <end position="96"/>
    </location>
</feature>
<organism evidence="2 3">
    <name type="scientific">Faecalibacterium prausnitzii</name>
    <dbReference type="NCBI Taxonomy" id="853"/>
    <lineage>
        <taxon>Bacteria</taxon>
        <taxon>Bacillati</taxon>
        <taxon>Bacillota</taxon>
        <taxon>Clostridia</taxon>
        <taxon>Eubacteriales</taxon>
        <taxon>Oscillospiraceae</taxon>
        <taxon>Faecalibacterium</taxon>
    </lineage>
</organism>
<dbReference type="Proteomes" id="UP000260782">
    <property type="component" value="Unassembled WGS sequence"/>
</dbReference>
<dbReference type="Pfam" id="PF14198">
    <property type="entry name" value="TnpV"/>
    <property type="match status" value="1"/>
</dbReference>
<proteinExistence type="predicted"/>
<accession>A0A3E2U348</accession>
<gene>
    <name evidence="2" type="ORF">DWZ25_01720</name>
</gene>
<dbReference type="AlphaFoldDB" id="A0A3E2U348"/>
<name>A0A3E2U348_9FIRM</name>
<keyword evidence="1" id="KW-0175">Coiled coil</keyword>
<dbReference type="EMBL" id="QVES01000001">
    <property type="protein sequence ID" value="RGB90540.1"/>
    <property type="molecule type" value="Genomic_DNA"/>
</dbReference>
<comment type="caution">
    <text evidence="2">The sequence shown here is derived from an EMBL/GenBank/DDBJ whole genome shotgun (WGS) entry which is preliminary data.</text>
</comment>
<protein>
    <submittedName>
        <fullName evidence="2">TnpV protein</fullName>
    </submittedName>
</protein>
<evidence type="ECO:0000313" key="3">
    <source>
        <dbReference type="Proteomes" id="UP000260782"/>
    </source>
</evidence>
<sequence length="127" mass="15081">MKEKIYDARTGMEYILIGDYYLPALKVPRTRPVGRWGMLHKAYLKLRKPAYYQSLLLNGKLDAVLADVEEQAAERYEVLIEQLSRREDVSEKLKEENQMEWVRRMRNLENRAAEIVKAELIYTFEGR</sequence>
<dbReference type="InterPro" id="IPR026989">
    <property type="entry name" value="TnpV"/>
</dbReference>
<evidence type="ECO:0000313" key="2">
    <source>
        <dbReference type="EMBL" id="RGB90540.1"/>
    </source>
</evidence>
<reference evidence="2 3" key="1">
    <citation type="submission" date="2018-08" db="EMBL/GenBank/DDBJ databases">
        <title>A genome reference for cultivated species of the human gut microbiota.</title>
        <authorList>
            <person name="Zou Y."/>
            <person name="Xue W."/>
            <person name="Luo G."/>
        </authorList>
    </citation>
    <scope>NUCLEOTIDE SEQUENCE [LARGE SCALE GENOMIC DNA]</scope>
    <source>
        <strain evidence="2 3">AF31-14AC</strain>
    </source>
</reference>
<dbReference type="RefSeq" id="WP_117529400.1">
    <property type="nucleotide sequence ID" value="NZ_QVES01000001.1"/>
</dbReference>
<evidence type="ECO:0000256" key="1">
    <source>
        <dbReference type="SAM" id="Coils"/>
    </source>
</evidence>